<dbReference type="Proteomes" id="UP000012174">
    <property type="component" value="Unassembled WGS sequence"/>
</dbReference>
<evidence type="ECO:0000313" key="4">
    <source>
        <dbReference type="Proteomes" id="UP000012174"/>
    </source>
</evidence>
<dbReference type="GO" id="GO:0016787">
    <property type="term" value="F:hydrolase activity"/>
    <property type="evidence" value="ECO:0007669"/>
    <property type="project" value="UniProtKB-KW"/>
</dbReference>
<name>M7T720_EUTLA</name>
<dbReference type="Gene3D" id="3.20.20.80">
    <property type="entry name" value="Glycosidases"/>
    <property type="match status" value="1"/>
</dbReference>
<evidence type="ECO:0000313" key="3">
    <source>
        <dbReference type="EMBL" id="EMR72673.1"/>
    </source>
</evidence>
<dbReference type="InterPro" id="IPR017853">
    <property type="entry name" value="GH"/>
</dbReference>
<dbReference type="InterPro" id="IPR052974">
    <property type="entry name" value="GH79_Enzymes"/>
</dbReference>
<keyword evidence="3" id="KW-0378">Hydrolase</keyword>
<organism evidence="3 4">
    <name type="scientific">Eutypa lata (strain UCR-EL1)</name>
    <name type="common">Grapevine dieback disease fungus</name>
    <name type="synonym">Eutypa armeniacae</name>
    <dbReference type="NCBI Taxonomy" id="1287681"/>
    <lineage>
        <taxon>Eukaryota</taxon>
        <taxon>Fungi</taxon>
        <taxon>Dikarya</taxon>
        <taxon>Ascomycota</taxon>
        <taxon>Pezizomycotina</taxon>
        <taxon>Sordariomycetes</taxon>
        <taxon>Xylariomycetidae</taxon>
        <taxon>Xylariales</taxon>
        <taxon>Diatrypaceae</taxon>
        <taxon>Eutypa</taxon>
    </lineage>
</organism>
<dbReference type="HOGENOM" id="CLU_022148_0_1_1"/>
<dbReference type="PANTHER" id="PTHR36183">
    <property type="entry name" value="BETA-GLUCURONIDASE"/>
    <property type="match status" value="1"/>
</dbReference>
<gene>
    <name evidence="3" type="ORF">UCREL1_260</name>
</gene>
<protein>
    <submittedName>
        <fullName evidence="3">Putative glycoside hydrolase family 79 protein</fullName>
    </submittedName>
</protein>
<reference evidence="4" key="1">
    <citation type="journal article" date="2013" name="Genome Announc.">
        <title>Draft genome sequence of the grapevine dieback fungus Eutypa lata UCR-EL1.</title>
        <authorList>
            <person name="Blanco-Ulate B."/>
            <person name="Rolshausen P.E."/>
            <person name="Cantu D."/>
        </authorList>
    </citation>
    <scope>NUCLEOTIDE SEQUENCE [LARGE SCALE GENOMIC DNA]</scope>
    <source>
        <strain evidence="4">UCR-EL1</strain>
    </source>
</reference>
<proteinExistence type="predicted"/>
<dbReference type="SUPFAM" id="SSF51445">
    <property type="entry name" value="(Trans)glycosidases"/>
    <property type="match status" value="1"/>
</dbReference>
<dbReference type="PANTHER" id="PTHR36183:SF2">
    <property type="entry name" value="BETA-GLUCURONIDASE C-TERMINAL DOMAIN-CONTAINING PROTEIN"/>
    <property type="match status" value="1"/>
</dbReference>
<dbReference type="OMA" id="RANFYAM"/>
<accession>M7T720</accession>
<feature type="chain" id="PRO_5004085482" evidence="1">
    <location>
        <begin position="23"/>
        <end position="526"/>
    </location>
</feature>
<evidence type="ECO:0000256" key="1">
    <source>
        <dbReference type="SAM" id="SignalP"/>
    </source>
</evidence>
<keyword evidence="4" id="KW-1185">Reference proteome</keyword>
<sequence>MIAQSAALSAAALLACISPVLCQTTTRIVTVPSSVPPGASQTIDSSFPGFAFEQASFYNYSFNAQGEPNLFSQNLVNAVLSRTGGTPLIRVGGTSGDYGSYDPSQKDATNFPATDYGPRFDGDLVIGPSYFGAFKNWGSTGAKFEFMVPFNGTGSSHSVEWAQAGMDAIGIDNLYTLEIGNEPNFYGWFKRAGNHAAEYAKRYGNLMSRLEEKIPALTGKRIYQALDTAANSAEKLTAKAAFQAGLDQHAARIKQVAFHYYQGRGPPDLASLQTWIQHSTTVTNVTENFLPSIRYLQNNHPAIGFAFTETGYNVGSGSGKAITGNSLATALWAVDFQLYCMTVGVSRINWQQILGGSLNMWRAVESRAGPPAVTANFYSQPFVADFIGKGGGTKVAELDITDSNGDHGDGYYAAYAAYNGDGTVARVAVLNLKIWTSDNQEDNNRPSINFQLPGLPANVGQVVVHHLNAPGGALASKNLTYAGLEWTWESRGQEIKVEDNDDILDVVNGEVTISVGASSAVLIEVQ</sequence>
<dbReference type="OrthoDB" id="2831684at2759"/>
<dbReference type="EMBL" id="KB705403">
    <property type="protein sequence ID" value="EMR72673.1"/>
    <property type="molecule type" value="Genomic_DNA"/>
</dbReference>
<feature type="domain" description="Beta-glucuronidase C-terminal" evidence="2">
    <location>
        <begin position="414"/>
        <end position="522"/>
    </location>
</feature>
<keyword evidence="1" id="KW-0732">Signal</keyword>
<feature type="signal peptide" evidence="1">
    <location>
        <begin position="1"/>
        <end position="22"/>
    </location>
</feature>
<dbReference type="eggNOG" id="ENOG502S1KG">
    <property type="taxonomic scope" value="Eukaryota"/>
</dbReference>
<evidence type="ECO:0000259" key="2">
    <source>
        <dbReference type="Pfam" id="PF16862"/>
    </source>
</evidence>
<dbReference type="KEGG" id="ela:UCREL1_260"/>
<dbReference type="AlphaFoldDB" id="M7T720"/>
<dbReference type="Pfam" id="PF16862">
    <property type="entry name" value="Glyco_hydro_79C"/>
    <property type="match status" value="1"/>
</dbReference>
<dbReference type="InterPro" id="IPR031728">
    <property type="entry name" value="GlcAase_C"/>
</dbReference>